<accession>A0A7K1FKF5</accession>
<reference evidence="1 2" key="1">
    <citation type="submission" date="2019-11" db="EMBL/GenBank/DDBJ databases">
        <authorList>
            <person name="Jiang L.-Q."/>
        </authorList>
    </citation>
    <scope>NUCLEOTIDE SEQUENCE [LARGE SCALE GENOMIC DNA]</scope>
    <source>
        <strain evidence="1 2">YIM 132087</strain>
    </source>
</reference>
<dbReference type="RefSeq" id="WP_196073232.1">
    <property type="nucleotide sequence ID" value="NZ_WLYK01000003.1"/>
</dbReference>
<comment type="caution">
    <text evidence="1">The sequence shown here is derived from an EMBL/GenBank/DDBJ whole genome shotgun (WGS) entry which is preliminary data.</text>
</comment>
<dbReference type="SUPFAM" id="SSF55961">
    <property type="entry name" value="Bet v1-like"/>
    <property type="match status" value="1"/>
</dbReference>
<dbReference type="InterPro" id="IPR023393">
    <property type="entry name" value="START-like_dom_sf"/>
</dbReference>
<dbReference type="Proteomes" id="UP000460221">
    <property type="component" value="Unassembled WGS sequence"/>
</dbReference>
<dbReference type="AlphaFoldDB" id="A0A7K1FKF5"/>
<gene>
    <name evidence="1" type="ORF">GIS00_11605</name>
</gene>
<name>A0A7K1FKF5_9ACTN</name>
<evidence type="ECO:0008006" key="3">
    <source>
        <dbReference type="Google" id="ProtNLM"/>
    </source>
</evidence>
<dbReference type="Gene3D" id="3.30.530.20">
    <property type="match status" value="1"/>
</dbReference>
<protein>
    <recommendedName>
        <fullName evidence="3">SRPBCC family protein</fullName>
    </recommendedName>
</protein>
<evidence type="ECO:0000313" key="1">
    <source>
        <dbReference type="EMBL" id="MTD14588.1"/>
    </source>
</evidence>
<evidence type="ECO:0000313" key="2">
    <source>
        <dbReference type="Proteomes" id="UP000460221"/>
    </source>
</evidence>
<keyword evidence="2" id="KW-1185">Reference proteome</keyword>
<proteinExistence type="predicted"/>
<organism evidence="1 2">
    <name type="scientific">Nakamurella alba</name>
    <dbReference type="NCBI Taxonomy" id="2665158"/>
    <lineage>
        <taxon>Bacteria</taxon>
        <taxon>Bacillati</taxon>
        <taxon>Actinomycetota</taxon>
        <taxon>Actinomycetes</taxon>
        <taxon>Nakamurellales</taxon>
        <taxon>Nakamurellaceae</taxon>
        <taxon>Nakamurella</taxon>
    </lineage>
</organism>
<dbReference type="EMBL" id="WLYK01000003">
    <property type="protein sequence ID" value="MTD14588.1"/>
    <property type="molecule type" value="Genomic_DNA"/>
</dbReference>
<sequence length="177" mass="19862">MFAAVRPTPAETAAALPGDGEIERADVVMDTAFSVPAPPEVVWPWLLQLGKGRAGWYLPTSVERFLPRRHRAVREIHDSWLHLEIGERVPDYGPGDAHLQVELLDPPHHLVYSTPRKKMLGIWSLHLTTEGTGTRVALRLRLGPVRRRRLARTLGGLFDRLTVLGMAAGLRERLAHR</sequence>